<keyword evidence="3" id="KW-1185">Reference proteome</keyword>
<dbReference type="PANTHER" id="PTHR31252">
    <property type="entry name" value="DUF4419 DOMAIN-CONTAINING PROTEIN"/>
    <property type="match status" value="1"/>
</dbReference>
<protein>
    <submittedName>
        <fullName evidence="2">Uncharacterized protein</fullName>
    </submittedName>
</protein>
<evidence type="ECO:0000256" key="1">
    <source>
        <dbReference type="SAM" id="MobiDB-lite"/>
    </source>
</evidence>
<reference evidence="2 3" key="1">
    <citation type="journal article" date="2014" name="Nat. Commun.">
        <title>Klebsormidium flaccidum genome reveals primary factors for plant terrestrial adaptation.</title>
        <authorList>
            <person name="Hori K."/>
            <person name="Maruyama F."/>
            <person name="Fujisawa T."/>
            <person name="Togashi T."/>
            <person name="Yamamoto N."/>
            <person name="Seo M."/>
            <person name="Sato S."/>
            <person name="Yamada T."/>
            <person name="Mori H."/>
            <person name="Tajima N."/>
            <person name="Moriyama T."/>
            <person name="Ikeuchi M."/>
            <person name="Watanabe M."/>
            <person name="Wada H."/>
            <person name="Kobayashi K."/>
            <person name="Saito M."/>
            <person name="Masuda T."/>
            <person name="Sasaki-Sekimoto Y."/>
            <person name="Mashiguchi K."/>
            <person name="Awai K."/>
            <person name="Shimojima M."/>
            <person name="Masuda S."/>
            <person name="Iwai M."/>
            <person name="Nobusawa T."/>
            <person name="Narise T."/>
            <person name="Kondo S."/>
            <person name="Saito H."/>
            <person name="Sato R."/>
            <person name="Murakawa M."/>
            <person name="Ihara Y."/>
            <person name="Oshima-Yamada Y."/>
            <person name="Ohtaka K."/>
            <person name="Satoh M."/>
            <person name="Sonobe K."/>
            <person name="Ishii M."/>
            <person name="Ohtani R."/>
            <person name="Kanamori-Sato M."/>
            <person name="Honoki R."/>
            <person name="Miyazaki D."/>
            <person name="Mochizuki H."/>
            <person name="Umetsu J."/>
            <person name="Higashi K."/>
            <person name="Shibata D."/>
            <person name="Kamiya Y."/>
            <person name="Sato N."/>
            <person name="Nakamura Y."/>
            <person name="Tabata S."/>
            <person name="Ida S."/>
            <person name="Kurokawa K."/>
            <person name="Ohta H."/>
        </authorList>
    </citation>
    <scope>NUCLEOTIDE SEQUENCE [LARGE SCALE GENOMIC DNA]</scope>
    <source>
        <strain evidence="2 3">NIES-2285</strain>
    </source>
</reference>
<dbReference type="PANTHER" id="PTHR31252:SF11">
    <property type="entry name" value="DUF4419 DOMAIN-CONTAINING PROTEIN"/>
    <property type="match status" value="1"/>
</dbReference>
<dbReference type="OrthoDB" id="9978173at2759"/>
<proteinExistence type="predicted"/>
<dbReference type="OMA" id="HMSEMRW"/>
<accession>A0A1Y1I2S3</accession>
<sequence length="276" mass="30715">MIGVKKSTSLDVIRDFSSAIGEQTKQNVRELVECDFSTTGLVELTVSQLALMDAMQPYFNYHMCVCGIPKITLTGTVEDWKKVRAKAAALAAYDLDWWLQELLPILDHFVTAREGRPDVSFWRRICRQDGGTITGNAYNKVPDFISGWLSVFFPYNKQNKRRDLRWDAPKPRPWARNSGVVPRDPEASKDQSAEFGLRIYNSDLPSGMSSAPVEISSPGGKLRMRLLGGFVGVQQDPETLTLRPALSWCAAECVAVTPKDSGSSAPGKSQKRRKLS</sequence>
<gene>
    <name evidence="2" type="ORF">KFL_002250150</name>
</gene>
<dbReference type="STRING" id="105231.A0A1Y1I2S3"/>
<dbReference type="Pfam" id="PF14388">
    <property type="entry name" value="DUF4419"/>
    <property type="match status" value="1"/>
</dbReference>
<name>A0A1Y1I2S3_KLENI</name>
<dbReference type="EMBL" id="DF237174">
    <property type="protein sequence ID" value="GAQ85235.1"/>
    <property type="molecule type" value="Genomic_DNA"/>
</dbReference>
<evidence type="ECO:0000313" key="3">
    <source>
        <dbReference type="Proteomes" id="UP000054558"/>
    </source>
</evidence>
<dbReference type="AlphaFoldDB" id="A0A1Y1I2S3"/>
<dbReference type="InterPro" id="IPR025533">
    <property type="entry name" value="DUF4419"/>
</dbReference>
<organism evidence="2 3">
    <name type="scientific">Klebsormidium nitens</name>
    <name type="common">Green alga</name>
    <name type="synonym">Ulothrix nitens</name>
    <dbReference type="NCBI Taxonomy" id="105231"/>
    <lineage>
        <taxon>Eukaryota</taxon>
        <taxon>Viridiplantae</taxon>
        <taxon>Streptophyta</taxon>
        <taxon>Klebsormidiophyceae</taxon>
        <taxon>Klebsormidiales</taxon>
        <taxon>Klebsormidiaceae</taxon>
        <taxon>Klebsormidium</taxon>
    </lineage>
</organism>
<feature type="region of interest" description="Disordered" evidence="1">
    <location>
        <begin position="167"/>
        <end position="188"/>
    </location>
</feature>
<evidence type="ECO:0000313" key="2">
    <source>
        <dbReference type="EMBL" id="GAQ85235.1"/>
    </source>
</evidence>
<dbReference type="Proteomes" id="UP000054558">
    <property type="component" value="Unassembled WGS sequence"/>
</dbReference>
<feature type="region of interest" description="Disordered" evidence="1">
    <location>
        <begin position="257"/>
        <end position="276"/>
    </location>
</feature>